<dbReference type="EMBL" id="KQ992650">
    <property type="protein sequence ID" value="KZV49908.1"/>
    <property type="molecule type" value="Genomic_DNA"/>
</dbReference>
<keyword evidence="2" id="KW-1185">Reference proteome</keyword>
<sequence length="78" mass="9045">MFSKEYDVSKIRMLAHLEAQDDDMLFVITDGPIKIMRPNTTIAILDGARQWTEKPMIDWTSEDKKKANPDNVCNDQIF</sequence>
<dbReference type="OrthoDB" id="1301741at2759"/>
<protein>
    <submittedName>
        <fullName evidence="1">Uncharacterized protein</fullName>
    </submittedName>
</protein>
<organism evidence="1 2">
    <name type="scientific">Dorcoceras hygrometricum</name>
    <dbReference type="NCBI Taxonomy" id="472368"/>
    <lineage>
        <taxon>Eukaryota</taxon>
        <taxon>Viridiplantae</taxon>
        <taxon>Streptophyta</taxon>
        <taxon>Embryophyta</taxon>
        <taxon>Tracheophyta</taxon>
        <taxon>Spermatophyta</taxon>
        <taxon>Magnoliopsida</taxon>
        <taxon>eudicotyledons</taxon>
        <taxon>Gunneridae</taxon>
        <taxon>Pentapetalae</taxon>
        <taxon>asterids</taxon>
        <taxon>lamiids</taxon>
        <taxon>Lamiales</taxon>
        <taxon>Gesneriaceae</taxon>
        <taxon>Didymocarpoideae</taxon>
        <taxon>Trichosporeae</taxon>
        <taxon>Loxocarpinae</taxon>
        <taxon>Dorcoceras</taxon>
    </lineage>
</organism>
<dbReference type="Proteomes" id="UP000250235">
    <property type="component" value="Unassembled WGS sequence"/>
</dbReference>
<name>A0A2Z7CT61_9LAMI</name>
<gene>
    <name evidence="1" type="ORF">F511_41211</name>
</gene>
<reference evidence="1 2" key="1">
    <citation type="journal article" date="2015" name="Proc. Natl. Acad. Sci. U.S.A.">
        <title>The resurrection genome of Boea hygrometrica: A blueprint for survival of dehydration.</title>
        <authorList>
            <person name="Xiao L."/>
            <person name="Yang G."/>
            <person name="Zhang L."/>
            <person name="Yang X."/>
            <person name="Zhao S."/>
            <person name="Ji Z."/>
            <person name="Zhou Q."/>
            <person name="Hu M."/>
            <person name="Wang Y."/>
            <person name="Chen M."/>
            <person name="Xu Y."/>
            <person name="Jin H."/>
            <person name="Xiao X."/>
            <person name="Hu G."/>
            <person name="Bao F."/>
            <person name="Hu Y."/>
            <person name="Wan P."/>
            <person name="Li L."/>
            <person name="Deng X."/>
            <person name="Kuang T."/>
            <person name="Xiang C."/>
            <person name="Zhu J.K."/>
            <person name="Oliver M.J."/>
            <person name="He Y."/>
        </authorList>
    </citation>
    <scope>NUCLEOTIDE SEQUENCE [LARGE SCALE GENOMIC DNA]</scope>
    <source>
        <strain evidence="2">cv. XS01</strain>
    </source>
</reference>
<proteinExistence type="predicted"/>
<accession>A0A2Z7CT61</accession>
<evidence type="ECO:0000313" key="1">
    <source>
        <dbReference type="EMBL" id="KZV49908.1"/>
    </source>
</evidence>
<evidence type="ECO:0000313" key="2">
    <source>
        <dbReference type="Proteomes" id="UP000250235"/>
    </source>
</evidence>
<dbReference type="AlphaFoldDB" id="A0A2Z7CT61"/>